<feature type="domain" description="Thiamine phosphate synthase/TenI" evidence="13">
    <location>
        <begin position="9"/>
        <end position="190"/>
    </location>
</feature>
<dbReference type="PANTHER" id="PTHR20857:SF23">
    <property type="entry name" value="THIAMINE BIOSYNTHETIC BIFUNCTIONAL ENZYME"/>
    <property type="match status" value="1"/>
</dbReference>
<feature type="binding site" evidence="10">
    <location>
        <position position="167"/>
    </location>
    <ligand>
        <name>2-[(2R,5Z)-2-carboxy-4-methylthiazol-5(2H)-ylidene]ethyl phosphate</name>
        <dbReference type="ChEBI" id="CHEBI:62899"/>
    </ligand>
</feature>
<dbReference type="Pfam" id="PF02581">
    <property type="entry name" value="TMP-TENI"/>
    <property type="match status" value="1"/>
</dbReference>
<protein>
    <recommendedName>
        <fullName evidence="10">Thiamine-phosphate synthase</fullName>
        <shortName evidence="10">TP synthase</shortName>
        <shortName evidence="10">TPS</shortName>
        <ecNumber evidence="10">2.5.1.3</ecNumber>
    </recommendedName>
    <alternativeName>
        <fullName evidence="10">Thiamine-phosphate pyrophosphorylase</fullName>
        <shortName evidence="10">TMP pyrophosphorylase</shortName>
        <shortName evidence="10">TMP-PPase</shortName>
    </alternativeName>
</protein>
<proteinExistence type="inferred from homology"/>
<dbReference type="PANTHER" id="PTHR20857">
    <property type="entry name" value="THIAMINE-PHOSPHATE PYROPHOSPHORYLASE"/>
    <property type="match status" value="1"/>
</dbReference>
<dbReference type="GO" id="GO:0005737">
    <property type="term" value="C:cytoplasm"/>
    <property type="evidence" value="ECO:0007669"/>
    <property type="project" value="TreeGrafter"/>
</dbReference>
<comment type="similarity">
    <text evidence="10 11">Belongs to the thiamine-phosphate synthase family.</text>
</comment>
<dbReference type="InterPro" id="IPR013785">
    <property type="entry name" value="Aldolase_TIM"/>
</dbReference>
<dbReference type="InterPro" id="IPR022998">
    <property type="entry name" value="ThiamineP_synth_TenI"/>
</dbReference>
<evidence type="ECO:0000259" key="13">
    <source>
        <dbReference type="Pfam" id="PF02581"/>
    </source>
</evidence>
<dbReference type="SUPFAM" id="SSF51391">
    <property type="entry name" value="Thiamin phosphate synthase"/>
    <property type="match status" value="1"/>
</dbReference>
<evidence type="ECO:0000256" key="10">
    <source>
        <dbReference type="HAMAP-Rule" id="MF_00097"/>
    </source>
</evidence>
<dbReference type="GO" id="GO:0009229">
    <property type="term" value="P:thiamine diphosphate biosynthetic process"/>
    <property type="evidence" value="ECO:0007669"/>
    <property type="project" value="UniProtKB-UniRule"/>
</dbReference>
<dbReference type="FunFam" id="3.20.20.70:FF:000096">
    <property type="entry name" value="Thiamine-phosphate synthase"/>
    <property type="match status" value="1"/>
</dbReference>
<accession>A0A2U2BAM2</accession>
<dbReference type="EC" id="2.5.1.3" evidence="10"/>
<evidence type="ECO:0000256" key="5">
    <source>
        <dbReference type="ARBA" id="ARBA00022842"/>
    </source>
</evidence>
<dbReference type="Gene3D" id="3.20.20.70">
    <property type="entry name" value="Aldolase class I"/>
    <property type="match status" value="1"/>
</dbReference>
<dbReference type="OrthoDB" id="9812206at2"/>
<feature type="binding site" evidence="10">
    <location>
        <position position="71"/>
    </location>
    <ligand>
        <name>4-amino-2-methyl-5-(diphosphooxymethyl)pyrimidine</name>
        <dbReference type="ChEBI" id="CHEBI:57841"/>
    </ligand>
</feature>
<dbReference type="EMBL" id="QEWP01000004">
    <property type="protein sequence ID" value="PWE00109.1"/>
    <property type="molecule type" value="Genomic_DNA"/>
</dbReference>
<comment type="catalytic activity">
    <reaction evidence="8 10 11">
        <text>2-(2-carboxy-4-methylthiazol-5-yl)ethyl phosphate + 4-amino-2-methyl-5-(diphosphooxymethyl)pyrimidine + 2 H(+) = thiamine phosphate + CO2 + diphosphate</text>
        <dbReference type="Rhea" id="RHEA:47848"/>
        <dbReference type="ChEBI" id="CHEBI:15378"/>
        <dbReference type="ChEBI" id="CHEBI:16526"/>
        <dbReference type="ChEBI" id="CHEBI:33019"/>
        <dbReference type="ChEBI" id="CHEBI:37575"/>
        <dbReference type="ChEBI" id="CHEBI:57841"/>
        <dbReference type="ChEBI" id="CHEBI:62890"/>
        <dbReference type="EC" id="2.5.1.3"/>
    </reaction>
</comment>
<keyword evidence="3 10" id="KW-0808">Transferase</keyword>
<comment type="catalytic activity">
    <reaction evidence="9 10 11">
        <text>2-[(2R,5Z)-2-carboxy-4-methylthiazol-5(2H)-ylidene]ethyl phosphate + 4-amino-2-methyl-5-(diphosphooxymethyl)pyrimidine + 2 H(+) = thiamine phosphate + CO2 + diphosphate</text>
        <dbReference type="Rhea" id="RHEA:47844"/>
        <dbReference type="ChEBI" id="CHEBI:15378"/>
        <dbReference type="ChEBI" id="CHEBI:16526"/>
        <dbReference type="ChEBI" id="CHEBI:33019"/>
        <dbReference type="ChEBI" id="CHEBI:37575"/>
        <dbReference type="ChEBI" id="CHEBI:57841"/>
        <dbReference type="ChEBI" id="CHEBI:62899"/>
        <dbReference type="EC" id="2.5.1.3"/>
    </reaction>
</comment>
<dbReference type="AlphaFoldDB" id="A0A2U2BAM2"/>
<comment type="pathway">
    <text evidence="2 10 12">Cofactor biosynthesis; thiamine diphosphate biosynthesis; thiamine phosphate from 4-amino-2-methyl-5-diphosphomethylpyrimidine and 4-methyl-5-(2-phosphoethyl)-thiazole: step 1/1.</text>
</comment>
<comment type="caution">
    <text evidence="14">The sequence shown here is derived from an EMBL/GenBank/DDBJ whole genome shotgun (WGS) entry which is preliminary data.</text>
</comment>
<feature type="binding site" evidence="10">
    <location>
        <position position="91"/>
    </location>
    <ligand>
        <name>Mg(2+)</name>
        <dbReference type="ChEBI" id="CHEBI:18420"/>
    </ligand>
</feature>
<comment type="cofactor">
    <cofactor evidence="10">
        <name>Mg(2+)</name>
        <dbReference type="ChEBI" id="CHEBI:18420"/>
    </cofactor>
    <text evidence="10">Binds 1 Mg(2+) ion per subunit.</text>
</comment>
<comment type="catalytic activity">
    <reaction evidence="7 10 11">
        <text>4-methyl-5-(2-phosphooxyethyl)-thiazole + 4-amino-2-methyl-5-(diphosphooxymethyl)pyrimidine + H(+) = thiamine phosphate + diphosphate</text>
        <dbReference type="Rhea" id="RHEA:22328"/>
        <dbReference type="ChEBI" id="CHEBI:15378"/>
        <dbReference type="ChEBI" id="CHEBI:33019"/>
        <dbReference type="ChEBI" id="CHEBI:37575"/>
        <dbReference type="ChEBI" id="CHEBI:57841"/>
        <dbReference type="ChEBI" id="CHEBI:58296"/>
        <dbReference type="EC" id="2.5.1.3"/>
    </reaction>
</comment>
<reference evidence="14 15" key="1">
    <citation type="submission" date="2018-05" db="EMBL/GenBank/DDBJ databases">
        <title>Marinilabilia rubrum sp. nov., isolated from saltern sediment.</title>
        <authorList>
            <person name="Zhang R."/>
        </authorList>
    </citation>
    <scope>NUCLEOTIDE SEQUENCE [LARGE SCALE GENOMIC DNA]</scope>
    <source>
        <strain evidence="14 15">WTE16</strain>
    </source>
</reference>
<dbReference type="NCBIfam" id="TIGR00693">
    <property type="entry name" value="thiE"/>
    <property type="match status" value="1"/>
</dbReference>
<evidence type="ECO:0000313" key="15">
    <source>
        <dbReference type="Proteomes" id="UP000244956"/>
    </source>
</evidence>
<evidence type="ECO:0000313" key="14">
    <source>
        <dbReference type="EMBL" id="PWE00109.1"/>
    </source>
</evidence>
<organism evidence="14 15">
    <name type="scientific">Marinilabilia rubra</name>
    <dbReference type="NCBI Taxonomy" id="2162893"/>
    <lineage>
        <taxon>Bacteria</taxon>
        <taxon>Pseudomonadati</taxon>
        <taxon>Bacteroidota</taxon>
        <taxon>Bacteroidia</taxon>
        <taxon>Marinilabiliales</taxon>
        <taxon>Marinilabiliaceae</taxon>
        <taxon>Marinilabilia</taxon>
    </lineage>
</organism>
<feature type="binding site" evidence="10">
    <location>
        <position position="139"/>
    </location>
    <ligand>
        <name>4-amino-2-methyl-5-(diphosphooxymethyl)pyrimidine</name>
        <dbReference type="ChEBI" id="CHEBI:57841"/>
    </ligand>
</feature>
<feature type="binding site" evidence="10">
    <location>
        <position position="72"/>
    </location>
    <ligand>
        <name>Mg(2+)</name>
        <dbReference type="ChEBI" id="CHEBI:18420"/>
    </ligand>
</feature>
<evidence type="ECO:0000256" key="1">
    <source>
        <dbReference type="ARBA" id="ARBA00003814"/>
    </source>
</evidence>
<keyword evidence="4 10" id="KW-0479">Metal-binding</keyword>
<keyword evidence="15" id="KW-1185">Reference proteome</keyword>
<evidence type="ECO:0000256" key="12">
    <source>
        <dbReference type="RuleBase" id="RU004253"/>
    </source>
</evidence>
<evidence type="ECO:0000256" key="11">
    <source>
        <dbReference type="RuleBase" id="RU003826"/>
    </source>
</evidence>
<feature type="binding site" evidence="10">
    <location>
        <begin position="136"/>
        <end position="138"/>
    </location>
    <ligand>
        <name>2-[(2R,5Z)-2-carboxy-4-methylthiazol-5(2H)-ylidene]ethyl phosphate</name>
        <dbReference type="ChEBI" id="CHEBI:62899"/>
    </ligand>
</feature>
<evidence type="ECO:0000256" key="6">
    <source>
        <dbReference type="ARBA" id="ARBA00022977"/>
    </source>
</evidence>
<sequence length="213" mass="22846">MRPHFDLSLYLVTDRDLSLERPLNEVIGEAIKGGITMVQLREKTASTRQFIGEALEIKSLLKQAKIPLIINDRVDVAMAIDADGVHLGQSDMHWKMARKLLGPDKLIGLSIENEAQIEDANNADIDYIGISPVFTTPTKRDLEHGLGLGGTTQIAKLSRHPSVAIGGINPTNAADVILTGVNGISVVSAICSATDPASAAKELSEIMRTNSIS</sequence>
<name>A0A2U2BAM2_9BACT</name>
<gene>
    <name evidence="10 14" type="primary">thiE</name>
    <name evidence="14" type="ORF">DDZ16_07050</name>
</gene>
<dbReference type="Proteomes" id="UP000244956">
    <property type="component" value="Unassembled WGS sequence"/>
</dbReference>
<dbReference type="HAMAP" id="MF_00097">
    <property type="entry name" value="TMP_synthase"/>
    <property type="match status" value="1"/>
</dbReference>
<evidence type="ECO:0000256" key="3">
    <source>
        <dbReference type="ARBA" id="ARBA00022679"/>
    </source>
</evidence>
<dbReference type="UniPathway" id="UPA00060">
    <property type="reaction ID" value="UER00141"/>
</dbReference>
<dbReference type="GO" id="GO:0009228">
    <property type="term" value="P:thiamine biosynthetic process"/>
    <property type="evidence" value="ECO:0007669"/>
    <property type="project" value="UniProtKB-KW"/>
</dbReference>
<dbReference type="CDD" id="cd00564">
    <property type="entry name" value="TMP_TenI"/>
    <property type="match status" value="1"/>
</dbReference>
<feature type="binding site" evidence="10">
    <location>
        <begin position="39"/>
        <end position="43"/>
    </location>
    <ligand>
        <name>4-amino-2-methyl-5-(diphosphooxymethyl)pyrimidine</name>
        <dbReference type="ChEBI" id="CHEBI:57841"/>
    </ligand>
</feature>
<comment type="function">
    <text evidence="1 10">Condenses 4-methyl-5-(beta-hydroxyethyl)thiazole monophosphate (THZ-P) and 2-methyl-4-amino-5-hydroxymethyl pyrimidine pyrophosphate (HMP-PP) to form thiamine monophosphate (TMP).</text>
</comment>
<keyword evidence="5 10" id="KW-0460">Magnesium</keyword>
<dbReference type="RefSeq" id="WP_109263732.1">
    <property type="nucleotide sequence ID" value="NZ_QEWP01000004.1"/>
</dbReference>
<evidence type="ECO:0000256" key="9">
    <source>
        <dbReference type="ARBA" id="ARBA00047883"/>
    </source>
</evidence>
<evidence type="ECO:0000256" key="7">
    <source>
        <dbReference type="ARBA" id="ARBA00047334"/>
    </source>
</evidence>
<dbReference type="InterPro" id="IPR034291">
    <property type="entry name" value="TMP_synthase"/>
</dbReference>
<feature type="binding site" evidence="10">
    <location>
        <begin position="187"/>
        <end position="188"/>
    </location>
    <ligand>
        <name>2-[(2R,5Z)-2-carboxy-4-methylthiazol-5(2H)-ylidene]ethyl phosphate</name>
        <dbReference type="ChEBI" id="CHEBI:62899"/>
    </ligand>
</feature>
<feature type="binding site" evidence="10">
    <location>
        <position position="110"/>
    </location>
    <ligand>
        <name>4-amino-2-methyl-5-(diphosphooxymethyl)pyrimidine</name>
        <dbReference type="ChEBI" id="CHEBI:57841"/>
    </ligand>
</feature>
<evidence type="ECO:0000256" key="2">
    <source>
        <dbReference type="ARBA" id="ARBA00005165"/>
    </source>
</evidence>
<dbReference type="InterPro" id="IPR036206">
    <property type="entry name" value="ThiamineP_synth_sf"/>
</dbReference>
<dbReference type="GO" id="GO:0004789">
    <property type="term" value="F:thiamine-phosphate diphosphorylase activity"/>
    <property type="evidence" value="ECO:0007669"/>
    <property type="project" value="UniProtKB-UniRule"/>
</dbReference>
<evidence type="ECO:0000256" key="8">
    <source>
        <dbReference type="ARBA" id="ARBA00047851"/>
    </source>
</evidence>
<dbReference type="GO" id="GO:0000287">
    <property type="term" value="F:magnesium ion binding"/>
    <property type="evidence" value="ECO:0007669"/>
    <property type="project" value="UniProtKB-UniRule"/>
</dbReference>
<keyword evidence="6 10" id="KW-0784">Thiamine biosynthesis</keyword>
<evidence type="ECO:0000256" key="4">
    <source>
        <dbReference type="ARBA" id="ARBA00022723"/>
    </source>
</evidence>